<dbReference type="RefSeq" id="WP_084056151.1">
    <property type="nucleotide sequence ID" value="NZ_FWXF01000002.1"/>
</dbReference>
<keyword evidence="2" id="KW-1185">Reference proteome</keyword>
<dbReference type="EMBL" id="FWXF01000002">
    <property type="protein sequence ID" value="SMC19056.1"/>
    <property type="molecule type" value="Genomic_DNA"/>
</dbReference>
<reference evidence="1 2" key="1">
    <citation type="submission" date="2017-04" db="EMBL/GenBank/DDBJ databases">
        <authorList>
            <person name="Afonso C.L."/>
            <person name="Miller P.J."/>
            <person name="Scott M.A."/>
            <person name="Spackman E."/>
            <person name="Goraichik I."/>
            <person name="Dimitrov K.M."/>
            <person name="Suarez D.L."/>
            <person name="Swayne D.E."/>
        </authorList>
    </citation>
    <scope>NUCLEOTIDE SEQUENCE [LARGE SCALE GENOMIC DNA]</scope>
    <source>
        <strain evidence="1 2">DSM 13146</strain>
    </source>
</reference>
<dbReference type="Proteomes" id="UP000192783">
    <property type="component" value="Unassembled WGS sequence"/>
</dbReference>
<gene>
    <name evidence="1" type="ORF">SAMN02746041_00609</name>
</gene>
<proteinExistence type="predicted"/>
<dbReference type="AlphaFoldDB" id="A0A1W1X575"/>
<organism evidence="1 2">
    <name type="scientific">Desulfacinum hydrothermale DSM 13146</name>
    <dbReference type="NCBI Taxonomy" id="1121390"/>
    <lineage>
        <taxon>Bacteria</taxon>
        <taxon>Pseudomonadati</taxon>
        <taxon>Thermodesulfobacteriota</taxon>
        <taxon>Syntrophobacteria</taxon>
        <taxon>Syntrophobacterales</taxon>
        <taxon>Syntrophobacteraceae</taxon>
        <taxon>Desulfacinum</taxon>
    </lineage>
</organism>
<protein>
    <submittedName>
        <fullName evidence="1">Uncharacterized protein</fullName>
    </submittedName>
</protein>
<name>A0A1W1X575_9BACT</name>
<evidence type="ECO:0000313" key="2">
    <source>
        <dbReference type="Proteomes" id="UP000192783"/>
    </source>
</evidence>
<evidence type="ECO:0000313" key="1">
    <source>
        <dbReference type="EMBL" id="SMC19056.1"/>
    </source>
</evidence>
<accession>A0A1W1X575</accession>
<dbReference type="STRING" id="1121390.SAMN02746041_00609"/>
<sequence>MWRGRKKDQVIVWVSQDAFHVFSVEPVRARDVRGFRHRTSFPFSPQGAQAPVEAFFPEEAFQGGEGAVVVVPDAWVSDKWVPFESTKTRLIESYAYRQVRRELGGDSEGAHFFCWRSDPSGNGRKGFHVRFARDPMVWRVFQALKRRGVHVRAITTAGFLWEDLLRNTPTVPKDEVKAVLFERQGRFHLYAFSDDRLAFHRDLKPMGTDPPSLVEVLSYEIQQSNVFFQQQQKRPFSRILLDGDGEWVSLLVENLKQSPAWTVERWQPSAEVKVWSDAADWDAAGWQRALALVDCDRVNALSGNILPSRHKRELALDPWFRWGILTGAATTAFILLGSLFSPTGGIWREVPAAQGMADNLQMPHPALNQWRQEAQFISSRFGKGSPALLLHAIQRSLPAPVTLEAVSMDLGAVTRLALDAVVTASSVHVFEEQLRMVLDGLGALDPNLKKIPLSRIPFEQLGSAKEGVPQRYRFHLELEIPWAKGA</sequence>